<dbReference type="AlphaFoldDB" id="A0A6P2D0G7"/>
<dbReference type="EMBL" id="LR593886">
    <property type="protein sequence ID" value="VTR94741.1"/>
    <property type="molecule type" value="Genomic_DNA"/>
</dbReference>
<feature type="compositionally biased region" description="Basic and acidic residues" evidence="1">
    <location>
        <begin position="238"/>
        <end position="252"/>
    </location>
</feature>
<dbReference type="Proteomes" id="UP000464178">
    <property type="component" value="Chromosome"/>
</dbReference>
<proteinExistence type="predicted"/>
<evidence type="ECO:0000313" key="3">
    <source>
        <dbReference type="Proteomes" id="UP000464178"/>
    </source>
</evidence>
<evidence type="ECO:0000313" key="2">
    <source>
        <dbReference type="EMBL" id="VTR94741.1"/>
    </source>
</evidence>
<evidence type="ECO:0000256" key="1">
    <source>
        <dbReference type="SAM" id="MobiDB-lite"/>
    </source>
</evidence>
<sequence length="260" mass="28215">MVRVIEVAQVAAEELSIQVGLIVVDALSRTIAGGNENSPDDMGALVRNTDTIRQTLGAHVATIHHSGKDTARGARGRSLLRAATDTEIEVSREPVTKTSVPRVTKQRELDLDGGFSFELLPVELGTNRRGKAATSCVARAADEGSNRGRTPAEREIQKDRVKRAKEREQNELDAADVLRVVDAEHRAGLPGASQSWIEDHTECSKVRAMAAVERLREQGILIEVGRFQKSSGKGARATVEKGWGRPEEERPSTKPASSAR</sequence>
<gene>
    <name evidence="2" type="ORF">SOIL9_29730</name>
</gene>
<accession>A0A6P2D0G7</accession>
<dbReference type="Gene3D" id="3.40.50.300">
    <property type="entry name" value="P-loop containing nucleotide triphosphate hydrolases"/>
    <property type="match status" value="1"/>
</dbReference>
<feature type="region of interest" description="Disordered" evidence="1">
    <location>
        <begin position="227"/>
        <end position="260"/>
    </location>
</feature>
<keyword evidence="3" id="KW-1185">Reference proteome</keyword>
<dbReference type="InterPro" id="IPR027417">
    <property type="entry name" value="P-loop_NTPase"/>
</dbReference>
<organism evidence="2 3">
    <name type="scientific">Gemmata massiliana</name>
    <dbReference type="NCBI Taxonomy" id="1210884"/>
    <lineage>
        <taxon>Bacteria</taxon>
        <taxon>Pseudomonadati</taxon>
        <taxon>Planctomycetota</taxon>
        <taxon>Planctomycetia</taxon>
        <taxon>Gemmatales</taxon>
        <taxon>Gemmataceae</taxon>
        <taxon>Gemmata</taxon>
    </lineage>
</organism>
<dbReference type="KEGG" id="gms:SOIL9_29730"/>
<name>A0A6P2D0G7_9BACT</name>
<feature type="region of interest" description="Disordered" evidence="1">
    <location>
        <begin position="142"/>
        <end position="168"/>
    </location>
</feature>
<protein>
    <submittedName>
        <fullName evidence="2">Uncharacterized protein</fullName>
    </submittedName>
</protein>
<dbReference type="RefSeq" id="WP_162669235.1">
    <property type="nucleotide sequence ID" value="NZ_LR593886.1"/>
</dbReference>
<dbReference type="Pfam" id="PF13481">
    <property type="entry name" value="AAA_25"/>
    <property type="match status" value="1"/>
</dbReference>
<reference evidence="2 3" key="1">
    <citation type="submission" date="2019-05" db="EMBL/GenBank/DDBJ databases">
        <authorList>
            <consortium name="Science for Life Laboratories"/>
        </authorList>
    </citation>
    <scope>NUCLEOTIDE SEQUENCE [LARGE SCALE GENOMIC DNA]</scope>
    <source>
        <strain evidence="2">Soil9</strain>
    </source>
</reference>